<dbReference type="eggNOG" id="arCOG02441">
    <property type="taxonomic scope" value="Archaea"/>
</dbReference>
<feature type="transmembrane region" description="Helical" evidence="1">
    <location>
        <begin position="12"/>
        <end position="35"/>
    </location>
</feature>
<organism evidence="2 3">
    <name type="scientific">Thermosphaera aggregans (strain DSM 11486 / M11TL)</name>
    <dbReference type="NCBI Taxonomy" id="633148"/>
    <lineage>
        <taxon>Archaea</taxon>
        <taxon>Thermoproteota</taxon>
        <taxon>Thermoprotei</taxon>
        <taxon>Desulfurococcales</taxon>
        <taxon>Desulfurococcaceae</taxon>
        <taxon>Thermosphaera</taxon>
    </lineage>
</organism>
<protein>
    <recommendedName>
        <fullName evidence="4">ABC transporter permease</fullName>
    </recommendedName>
</protein>
<dbReference type="KEGG" id="tag:Tagg_0980"/>
<dbReference type="AlphaFoldDB" id="D5U2A0"/>
<dbReference type="Pfam" id="PF12679">
    <property type="entry name" value="ABC2_membrane_2"/>
    <property type="match status" value="1"/>
</dbReference>
<dbReference type="GO" id="GO:0005886">
    <property type="term" value="C:plasma membrane"/>
    <property type="evidence" value="ECO:0007669"/>
    <property type="project" value="UniProtKB-SubCell"/>
</dbReference>
<reference evidence="3" key="2">
    <citation type="journal article" date="2010" name="Stand. Genomic Sci.">
        <title>Complete genome sequence of Thermosphaera aggregans type strain (M11TLT).</title>
        <authorList>
            <person name="Spring S."/>
            <person name="Rachel R."/>
            <person name="Lapidus A."/>
            <person name="Davenport K."/>
            <person name="Tice H."/>
            <person name="Copeland A."/>
            <person name="Cheng J.-F."/>
            <person name="Lucas S."/>
            <person name="Chen F."/>
            <person name="Nolan M."/>
            <person name="Bruce D."/>
            <person name="Goodwin L."/>
            <person name="Pitluck S."/>
            <person name="Ivanova N."/>
            <person name="Mavromatis K."/>
            <person name="Ovchinnikova G."/>
            <person name="Pati A."/>
            <person name="Chen A."/>
            <person name="Palaniappan K."/>
            <person name="Land M."/>
            <person name="Hauser L."/>
            <person name="Chang Y.-J."/>
            <person name="Jeffries C.C."/>
            <person name="Brettin T."/>
            <person name="Detter J.C."/>
            <person name="Tapia R."/>
            <person name="Han C."/>
            <person name="Heimerl T."/>
            <person name="Weikl F."/>
            <person name="Brambilla E."/>
            <person name="Goker M."/>
            <person name="Bristow J."/>
            <person name="Eisen J.A."/>
            <person name="Markowitz V."/>
            <person name="Hugenholtz P."/>
            <person name="Kyrpides N.C."/>
            <person name="Klenk H.-P."/>
        </authorList>
    </citation>
    <scope>NUCLEOTIDE SEQUENCE [LARGE SCALE GENOMIC DNA]</scope>
    <source>
        <strain evidence="3">DSM 11486 / M11TL</strain>
    </source>
</reference>
<feature type="transmembrane region" description="Helical" evidence="1">
    <location>
        <begin position="367"/>
        <end position="390"/>
    </location>
</feature>
<dbReference type="PANTHER" id="PTHR43471">
    <property type="entry name" value="ABC TRANSPORTER PERMEASE"/>
    <property type="match status" value="1"/>
</dbReference>
<dbReference type="RefSeq" id="WP_013129843.1">
    <property type="nucleotide sequence ID" value="NC_014160.1"/>
</dbReference>
<reference evidence="2 3" key="1">
    <citation type="journal article" date="2010" name="Stand. Genomic Sci.">
        <title>Complete genome sequence of Thermosphaera aggregans type strain (M11TL).</title>
        <authorList>
            <person name="Spring S."/>
            <person name="Rachel R."/>
            <person name="Lapidus A."/>
            <person name="Davenport K."/>
            <person name="Tice H."/>
            <person name="Copeland A."/>
            <person name="Cheng J.F."/>
            <person name="Lucas S."/>
            <person name="Chen F."/>
            <person name="Nolan M."/>
            <person name="Bruce D."/>
            <person name="Goodwin L."/>
            <person name="Pitluck S."/>
            <person name="Ivanova N."/>
            <person name="Mavromatis K."/>
            <person name="Ovchinnikova G."/>
            <person name="Pati A."/>
            <person name="Chen A."/>
            <person name="Palaniappan K."/>
            <person name="Land M."/>
            <person name="Hauser L."/>
            <person name="Chang Y.J."/>
            <person name="Jeffries C.C."/>
            <person name="Brettin T."/>
            <person name="Detter J.C."/>
            <person name="Tapia R."/>
            <person name="Han C."/>
            <person name="Heimerl T."/>
            <person name="Weikl F."/>
            <person name="Brambilla E."/>
            <person name="Goker M."/>
            <person name="Bristow J."/>
            <person name="Eisen J.A."/>
            <person name="Markowitz V."/>
            <person name="Hugenholtz P."/>
            <person name="Kyrpides N.C."/>
            <person name="Klenk H.P."/>
        </authorList>
    </citation>
    <scope>NUCLEOTIDE SEQUENCE [LARGE SCALE GENOMIC DNA]</scope>
    <source>
        <strain evidence="3">DSM 11486 / M11TL</strain>
    </source>
</reference>
<dbReference type="GO" id="GO:0140359">
    <property type="term" value="F:ABC-type transporter activity"/>
    <property type="evidence" value="ECO:0007669"/>
    <property type="project" value="InterPro"/>
</dbReference>
<evidence type="ECO:0000313" key="2">
    <source>
        <dbReference type="EMBL" id="ADG91250.1"/>
    </source>
</evidence>
<feature type="transmembrane region" description="Helical" evidence="1">
    <location>
        <begin position="396"/>
        <end position="425"/>
    </location>
</feature>
<keyword evidence="1" id="KW-1133">Transmembrane helix</keyword>
<feature type="transmembrane region" description="Helical" evidence="1">
    <location>
        <begin position="274"/>
        <end position="300"/>
    </location>
</feature>
<feature type="transmembrane region" description="Helical" evidence="1">
    <location>
        <begin position="475"/>
        <end position="494"/>
    </location>
</feature>
<sequence length="501" mass="54630">MNPVLYDFKRAFIRPTTIIALAVFILVGIGLSYLVTISLSMSAGAIYPMFLAKLDVETGEFTIYYVAYDSEANPTTAHVEVSILFGKLESLEIVKTFTFNAKGYHVFQASLDSDVLGLLSEKPLYLRVASSTPFGFMEMTTIFPPKNNKTMSAFSGDIFISNGEAVGSILAVGMAFLKNSELIITLLSELPSEGFELYYALSSGLGEGGFDEALLAGNVSTGLTVFRINLSELGVNITDTTMVTLYLKDPEGVTYTSKPGLIIRVKTGVTQRRITNVAAGSAGIGLFSQFFPIVVLYLAYTLVAKPKGMGALEFLIARPVTRLEIYVTRFLAGVLTAPVSTGVFLIALNSSIFLLTGYSIEASNMLILFLGIAGSLIAFYSVCYMVSTILSGGRYLAVSIFLYLFFTMIMGILVYVTAYLMYGLTPRLSEELLKMQYTAYYFNPLGLTSFATYYVNKTISPENFPDVPVVNPYLVVVAGVAWTLLPAVTGWILFRKANLSK</sequence>
<accession>D5U2A0</accession>
<dbReference type="OrthoDB" id="86287at2157"/>
<dbReference type="Proteomes" id="UP000002376">
    <property type="component" value="Chromosome"/>
</dbReference>
<evidence type="ECO:0000313" key="3">
    <source>
        <dbReference type="Proteomes" id="UP000002376"/>
    </source>
</evidence>
<name>D5U2A0_THEAM</name>
<keyword evidence="3" id="KW-1185">Reference proteome</keyword>
<evidence type="ECO:0000256" key="1">
    <source>
        <dbReference type="SAM" id="Phobius"/>
    </source>
</evidence>
<feature type="transmembrane region" description="Helical" evidence="1">
    <location>
        <begin position="330"/>
        <end position="355"/>
    </location>
</feature>
<dbReference type="HOGENOM" id="CLU_527494_0_0_2"/>
<evidence type="ECO:0008006" key="4">
    <source>
        <dbReference type="Google" id="ProtNLM"/>
    </source>
</evidence>
<gene>
    <name evidence="2" type="ordered locus">Tagg_0980</name>
</gene>
<dbReference type="GeneID" id="9166003"/>
<dbReference type="EMBL" id="CP001939">
    <property type="protein sequence ID" value="ADG91250.1"/>
    <property type="molecule type" value="Genomic_DNA"/>
</dbReference>
<reference key="3">
    <citation type="submission" date="2010-02" db="EMBL/GenBank/DDBJ databases">
        <title>Complete genome sequence of Thermosphaera aggregans type strain (M11TL).</title>
        <authorList>
            <consortium name="US DOE Joint Genome Institute (JGI-PGF)"/>
            <person name="Spring S."/>
            <person name="Lapidus A."/>
            <person name="Munk C."/>
            <person name="Schroeder M."/>
            <person name="Glavina Del Rio T."/>
            <person name="Tice H."/>
            <person name="Copeland A."/>
            <person name="Cheng J.-F."/>
            <person name="Lucas S."/>
            <person name="Chen F."/>
            <person name="Nolan M."/>
            <person name="Bruce D."/>
            <person name="Goodwin L."/>
            <person name="Pitluck S."/>
            <person name="Ivanova N."/>
            <person name="Mavromatis K."/>
            <person name="Ovchinnikova G."/>
            <person name="Pati A."/>
            <person name="Chen A."/>
            <person name="Palaniappan K."/>
            <person name="Land M."/>
            <person name="Hauser L."/>
            <person name="Chang Y.-J."/>
            <person name="Jeffries C.C."/>
            <person name="Brettin T."/>
            <person name="Detter J.C."/>
            <person name="Tapia R."/>
            <person name="Han C."/>
            <person name="Chain P."/>
            <person name="Heimerl T."/>
            <person name="Weik F."/>
            <person name="Goker M."/>
            <person name="Rachel R."/>
            <person name="Bristow J."/>
            <person name="Eisen J.A."/>
            <person name="Markowitz V."/>
            <person name="Hugenholtz P."/>
            <person name="Kyrpides N.C."/>
            <person name="Klenk H.-P."/>
        </authorList>
    </citation>
    <scope>NUCLEOTIDE SEQUENCE</scope>
    <source>
        <strain>DSM 11486</strain>
    </source>
</reference>
<keyword evidence="1" id="KW-0472">Membrane</keyword>
<keyword evidence="1" id="KW-0812">Transmembrane</keyword>
<proteinExistence type="predicted"/>
<dbReference type="STRING" id="633148.Tagg_0980"/>